<dbReference type="InterPro" id="IPR029058">
    <property type="entry name" value="AB_hydrolase_fold"/>
</dbReference>
<dbReference type="Proteomes" id="UP001143463">
    <property type="component" value="Unassembled WGS sequence"/>
</dbReference>
<organism evidence="5 6">
    <name type="scientific">Pseudonocardia halophobica</name>
    <dbReference type="NCBI Taxonomy" id="29401"/>
    <lineage>
        <taxon>Bacteria</taxon>
        <taxon>Bacillati</taxon>
        <taxon>Actinomycetota</taxon>
        <taxon>Actinomycetes</taxon>
        <taxon>Pseudonocardiales</taxon>
        <taxon>Pseudonocardiaceae</taxon>
        <taxon>Pseudonocardia</taxon>
    </lineage>
</organism>
<evidence type="ECO:0000313" key="6">
    <source>
        <dbReference type="Proteomes" id="UP001143463"/>
    </source>
</evidence>
<keyword evidence="6" id="KW-1185">Reference proteome</keyword>
<dbReference type="InterPro" id="IPR010941">
    <property type="entry name" value="PhaC_N"/>
</dbReference>
<dbReference type="InterPro" id="IPR051321">
    <property type="entry name" value="PHA/PHB_synthase"/>
</dbReference>
<accession>A0A9W6KZR9</accession>
<evidence type="ECO:0000313" key="5">
    <source>
        <dbReference type="EMBL" id="GLL09561.1"/>
    </source>
</evidence>
<dbReference type="EMBL" id="BSFQ01000002">
    <property type="protein sequence ID" value="GLL09561.1"/>
    <property type="molecule type" value="Genomic_DNA"/>
</dbReference>
<keyword evidence="1" id="KW-0808">Transferase</keyword>
<dbReference type="Pfam" id="PF07167">
    <property type="entry name" value="PhaC_N"/>
    <property type="match status" value="1"/>
</dbReference>
<sequence length="584" mass="63166">MTKAVPGRAHEERTTPPARPGPVTEPVPADEADALGVVEGGEAVGIPSVAGILKGITSAFAQPGPVTRGAGRLVRDLVSIARGTDEHTPHPKDKRFVDPAWSLNPIFRRLGQGYLALGAELGRLVDEYEKGSADWHDVERARFAVSALTSALSPTNQLPMNPAALKRAFDTAGASLVRGARQFAHDVRHNGGLPSQVDRSAFTVGEDLALTPGDVIHRDEVAELIEYRPSTPTVRERPLLVVPPPIGRYYFLDLRPGRSFVEYATSRGLRVFMLSWRNPTAEQADWNIDTYARRILSACEVIKDVAGVEDVNTLGFCAGGILQSVVLGHLAAQGEHTIHSASYGVTLLDFGVRAPLGAFSAPRALEMARADSQRRGVITARSLGTVFSWMRPDDLIFNYVVNNWLMGERPPVFDILAWNADGTNLPAALHSEFLDIFRSNTLAEGHLEVLGTPIDLGKITVPVFVTGALNDHLTPWTGCYRTTELVSGPSTYVLSNAGHIASLVNPPGNPKASYFIGGDPSHGPEHWRATAERRQGTWWEAWADWLLERSGDERPAPATGGNANHPPLEPAPGSYVLDRTPPLA</sequence>
<feature type="domain" description="Poly-beta-hydroxybutyrate polymerase N-terminal" evidence="4">
    <location>
        <begin position="92"/>
        <end position="264"/>
    </location>
</feature>
<evidence type="ECO:0000256" key="3">
    <source>
        <dbReference type="SAM" id="MobiDB-lite"/>
    </source>
</evidence>
<comment type="caution">
    <text evidence="5">The sequence shown here is derived from an EMBL/GenBank/DDBJ whole genome shotgun (WGS) entry which is preliminary data.</text>
</comment>
<dbReference type="GO" id="GO:0016746">
    <property type="term" value="F:acyltransferase activity"/>
    <property type="evidence" value="ECO:0007669"/>
    <property type="project" value="UniProtKB-KW"/>
</dbReference>
<keyword evidence="2" id="KW-0012">Acyltransferase</keyword>
<evidence type="ECO:0000256" key="2">
    <source>
        <dbReference type="ARBA" id="ARBA00023315"/>
    </source>
</evidence>
<feature type="region of interest" description="Disordered" evidence="3">
    <location>
        <begin position="550"/>
        <end position="584"/>
    </location>
</feature>
<gene>
    <name evidence="5" type="primary">phaC1</name>
    <name evidence="5" type="ORF">GCM10017577_07010</name>
</gene>
<dbReference type="SUPFAM" id="SSF53474">
    <property type="entry name" value="alpha/beta-Hydrolases"/>
    <property type="match status" value="1"/>
</dbReference>
<evidence type="ECO:0000259" key="4">
    <source>
        <dbReference type="Pfam" id="PF07167"/>
    </source>
</evidence>
<protein>
    <submittedName>
        <fullName evidence="5">Class II poly(R)-hydroxyalkanoic acid synthase</fullName>
    </submittedName>
</protein>
<reference evidence="5" key="1">
    <citation type="journal article" date="2014" name="Int. J. Syst. Evol. Microbiol.">
        <title>Complete genome sequence of Corynebacterium casei LMG S-19264T (=DSM 44701T), isolated from a smear-ripened cheese.</title>
        <authorList>
            <consortium name="US DOE Joint Genome Institute (JGI-PGF)"/>
            <person name="Walter F."/>
            <person name="Albersmeier A."/>
            <person name="Kalinowski J."/>
            <person name="Ruckert C."/>
        </authorList>
    </citation>
    <scope>NUCLEOTIDE SEQUENCE</scope>
    <source>
        <strain evidence="5">VKM Ac-1069</strain>
    </source>
</reference>
<dbReference type="PANTHER" id="PTHR36837:SF5">
    <property type="entry name" value="POLY-3-HYDROXYBUTYRATE SYNTHASE"/>
    <property type="match status" value="1"/>
</dbReference>
<proteinExistence type="predicted"/>
<dbReference type="Gene3D" id="3.40.50.1820">
    <property type="entry name" value="alpha/beta hydrolase"/>
    <property type="match status" value="1"/>
</dbReference>
<evidence type="ECO:0000256" key="1">
    <source>
        <dbReference type="ARBA" id="ARBA00022679"/>
    </source>
</evidence>
<dbReference type="GO" id="GO:0042619">
    <property type="term" value="P:poly-hydroxybutyrate biosynthetic process"/>
    <property type="evidence" value="ECO:0007669"/>
    <property type="project" value="InterPro"/>
</dbReference>
<name>A0A9W6KZR9_9PSEU</name>
<reference evidence="5" key="2">
    <citation type="submission" date="2023-01" db="EMBL/GenBank/DDBJ databases">
        <authorList>
            <person name="Sun Q."/>
            <person name="Evtushenko L."/>
        </authorList>
    </citation>
    <scope>NUCLEOTIDE SEQUENCE</scope>
    <source>
        <strain evidence="5">VKM Ac-1069</strain>
    </source>
</reference>
<dbReference type="PANTHER" id="PTHR36837">
    <property type="entry name" value="POLY(3-HYDROXYALKANOATE) POLYMERASE SUBUNIT PHAC"/>
    <property type="match status" value="1"/>
</dbReference>
<dbReference type="AlphaFoldDB" id="A0A9W6KZR9"/>
<feature type="region of interest" description="Disordered" evidence="3">
    <location>
        <begin position="1"/>
        <end position="28"/>
    </location>
</feature>
<dbReference type="RefSeq" id="WP_081923681.1">
    <property type="nucleotide sequence ID" value="NZ_BAAAUZ010000013.1"/>
</dbReference>